<keyword evidence="2" id="KW-1133">Transmembrane helix</keyword>
<feature type="transmembrane region" description="Helical" evidence="2">
    <location>
        <begin position="294"/>
        <end position="316"/>
    </location>
</feature>
<organism evidence="3 4">
    <name type="scientific">Thamnocephalis sphaerospora</name>
    <dbReference type="NCBI Taxonomy" id="78915"/>
    <lineage>
        <taxon>Eukaryota</taxon>
        <taxon>Fungi</taxon>
        <taxon>Fungi incertae sedis</taxon>
        <taxon>Zoopagomycota</taxon>
        <taxon>Zoopagomycotina</taxon>
        <taxon>Zoopagomycetes</taxon>
        <taxon>Zoopagales</taxon>
        <taxon>Sigmoideomycetaceae</taxon>
        <taxon>Thamnocephalis</taxon>
    </lineage>
</organism>
<feature type="transmembrane region" description="Helical" evidence="2">
    <location>
        <begin position="261"/>
        <end position="282"/>
    </location>
</feature>
<feature type="transmembrane region" description="Helical" evidence="2">
    <location>
        <begin position="200"/>
        <end position="225"/>
    </location>
</feature>
<name>A0A4V1IVU0_9FUNG</name>
<evidence type="ECO:0000256" key="2">
    <source>
        <dbReference type="SAM" id="Phobius"/>
    </source>
</evidence>
<keyword evidence="1" id="KW-0175">Coiled coil</keyword>
<dbReference type="OrthoDB" id="10689572at2759"/>
<evidence type="ECO:0000313" key="3">
    <source>
        <dbReference type="EMBL" id="RKP05229.1"/>
    </source>
</evidence>
<evidence type="ECO:0000256" key="1">
    <source>
        <dbReference type="SAM" id="Coils"/>
    </source>
</evidence>
<sequence length="347" mass="39729">MKYIDGATPPWGNNCNPMTNVYDCERSATFFWLVVIAHIMNALGIIIGAYVIWYRRKKGIAKGLFYRAGDYCWLPNPIDSLVIVGTAATVIRLIHFTMILTDWPKSFTVRNLIMVFTITMPIQAILLFIAGIIAHIPSSFIRSSRVKQENYGAVYMVVPGSKKLSWAIIVFALAYSVVDQPMSIWMGISEDTGRFDQYELAYTIAIGFSSIYLAVLGSVSVYYWLGFRRIMRHLIDLLEERNKDTEENKAQQVAATRFLTIFRYLTLYIVIIAPATASAIWMQNKTLNDPNSNIMSFSAQYIVFYPLFLIFIFWQLRTSSFERVRQRDRGQVAGKEPITPQKYSDIS</sequence>
<dbReference type="Proteomes" id="UP000271241">
    <property type="component" value="Unassembled WGS sequence"/>
</dbReference>
<keyword evidence="2" id="KW-0812">Transmembrane</keyword>
<keyword evidence="4" id="KW-1185">Reference proteome</keyword>
<feature type="non-terminal residue" evidence="3">
    <location>
        <position position="347"/>
    </location>
</feature>
<evidence type="ECO:0008006" key="5">
    <source>
        <dbReference type="Google" id="ProtNLM"/>
    </source>
</evidence>
<proteinExistence type="predicted"/>
<feature type="transmembrane region" description="Helical" evidence="2">
    <location>
        <begin position="164"/>
        <end position="188"/>
    </location>
</feature>
<gene>
    <name evidence="3" type="ORF">THASP1DRAFT_32933</name>
</gene>
<protein>
    <recommendedName>
        <fullName evidence="5">G-protein coupled receptors family 1 profile domain-containing protein</fullName>
    </recommendedName>
</protein>
<keyword evidence="2" id="KW-0472">Membrane</keyword>
<feature type="transmembrane region" description="Helical" evidence="2">
    <location>
        <begin position="30"/>
        <end position="53"/>
    </location>
</feature>
<feature type="coiled-coil region" evidence="1">
    <location>
        <begin position="228"/>
        <end position="255"/>
    </location>
</feature>
<feature type="transmembrane region" description="Helical" evidence="2">
    <location>
        <begin position="81"/>
        <end position="100"/>
    </location>
</feature>
<dbReference type="AlphaFoldDB" id="A0A4V1IVU0"/>
<accession>A0A4V1IVU0</accession>
<evidence type="ECO:0000313" key="4">
    <source>
        <dbReference type="Proteomes" id="UP000271241"/>
    </source>
</evidence>
<feature type="transmembrane region" description="Helical" evidence="2">
    <location>
        <begin position="112"/>
        <end position="136"/>
    </location>
</feature>
<reference evidence="4" key="1">
    <citation type="journal article" date="2018" name="Nat. Microbiol.">
        <title>Leveraging single-cell genomics to expand the fungal tree of life.</title>
        <authorList>
            <person name="Ahrendt S.R."/>
            <person name="Quandt C.A."/>
            <person name="Ciobanu D."/>
            <person name="Clum A."/>
            <person name="Salamov A."/>
            <person name="Andreopoulos B."/>
            <person name="Cheng J.F."/>
            <person name="Woyke T."/>
            <person name="Pelin A."/>
            <person name="Henrissat B."/>
            <person name="Reynolds N.K."/>
            <person name="Benny G.L."/>
            <person name="Smith M.E."/>
            <person name="James T.Y."/>
            <person name="Grigoriev I.V."/>
        </authorList>
    </citation>
    <scope>NUCLEOTIDE SEQUENCE [LARGE SCALE GENOMIC DNA]</scope>
    <source>
        <strain evidence="4">RSA 1356</strain>
    </source>
</reference>
<dbReference type="EMBL" id="KZ993210">
    <property type="protein sequence ID" value="RKP05229.1"/>
    <property type="molecule type" value="Genomic_DNA"/>
</dbReference>